<dbReference type="PANTHER" id="PTHR45953">
    <property type="entry name" value="IDURONATE 2-SULFATASE"/>
    <property type="match status" value="1"/>
</dbReference>
<dbReference type="GO" id="GO:0008484">
    <property type="term" value="F:sulfuric ester hydrolase activity"/>
    <property type="evidence" value="ECO:0007669"/>
    <property type="project" value="TreeGrafter"/>
</dbReference>
<proteinExistence type="predicted"/>
<reference evidence="4" key="1">
    <citation type="journal article" date="2014" name="Front. Microbiol.">
        <title>High frequency of phylogenetically diverse reductive dehalogenase-homologous genes in deep subseafloor sedimentary metagenomes.</title>
        <authorList>
            <person name="Kawai M."/>
            <person name="Futagami T."/>
            <person name="Toyoda A."/>
            <person name="Takaki Y."/>
            <person name="Nishi S."/>
            <person name="Hori S."/>
            <person name="Arai W."/>
            <person name="Tsubouchi T."/>
            <person name="Morono Y."/>
            <person name="Uchiyama I."/>
            <person name="Ito T."/>
            <person name="Fujiyama A."/>
            <person name="Inagaki F."/>
            <person name="Takami H."/>
        </authorList>
    </citation>
    <scope>NUCLEOTIDE SEQUENCE</scope>
    <source>
        <strain evidence="4">Expedition CK06-06</strain>
    </source>
</reference>
<evidence type="ECO:0000313" key="4">
    <source>
        <dbReference type="EMBL" id="GAI56082.1"/>
    </source>
</evidence>
<dbReference type="GO" id="GO:0005737">
    <property type="term" value="C:cytoplasm"/>
    <property type="evidence" value="ECO:0007669"/>
    <property type="project" value="TreeGrafter"/>
</dbReference>
<name>X1PIH5_9ZZZZ</name>
<dbReference type="GO" id="GO:0046872">
    <property type="term" value="F:metal ion binding"/>
    <property type="evidence" value="ECO:0007669"/>
    <property type="project" value="UniProtKB-KW"/>
</dbReference>
<gene>
    <name evidence="4" type="ORF">S06H3_56901</name>
</gene>
<keyword evidence="1" id="KW-0479">Metal-binding</keyword>
<evidence type="ECO:0000256" key="1">
    <source>
        <dbReference type="ARBA" id="ARBA00022723"/>
    </source>
</evidence>
<evidence type="ECO:0000259" key="3">
    <source>
        <dbReference type="Pfam" id="PF00884"/>
    </source>
</evidence>
<dbReference type="SUPFAM" id="SSF53649">
    <property type="entry name" value="Alkaline phosphatase-like"/>
    <property type="match status" value="1"/>
</dbReference>
<keyword evidence="2" id="KW-0378">Hydrolase</keyword>
<dbReference type="AlphaFoldDB" id="X1PIH5"/>
<dbReference type="Pfam" id="PF00884">
    <property type="entry name" value="Sulfatase"/>
    <property type="match status" value="1"/>
</dbReference>
<feature type="non-terminal residue" evidence="4">
    <location>
        <position position="1"/>
    </location>
</feature>
<dbReference type="InterPro" id="IPR000917">
    <property type="entry name" value="Sulfatase_N"/>
</dbReference>
<organism evidence="4">
    <name type="scientific">marine sediment metagenome</name>
    <dbReference type="NCBI Taxonomy" id="412755"/>
    <lineage>
        <taxon>unclassified sequences</taxon>
        <taxon>metagenomes</taxon>
        <taxon>ecological metagenomes</taxon>
    </lineage>
</organism>
<dbReference type="Gene3D" id="3.40.720.10">
    <property type="entry name" value="Alkaline Phosphatase, subunit A"/>
    <property type="match status" value="1"/>
</dbReference>
<sequence>HLISNWGELRAYDAIPAEGPVSDSVARELIHGYYACVSYTDAQVGMILDALEELDLERSTIVILWGDHGWNLNEHGLWCKHCNFNTSLRTTLMLK</sequence>
<feature type="domain" description="Sulfatase N-terminal" evidence="3">
    <location>
        <begin position="24"/>
        <end position="76"/>
    </location>
</feature>
<dbReference type="PANTHER" id="PTHR45953:SF1">
    <property type="entry name" value="IDURONATE 2-SULFATASE"/>
    <property type="match status" value="1"/>
</dbReference>
<evidence type="ECO:0000256" key="2">
    <source>
        <dbReference type="ARBA" id="ARBA00022801"/>
    </source>
</evidence>
<dbReference type="InterPro" id="IPR017850">
    <property type="entry name" value="Alkaline_phosphatase_core_sf"/>
</dbReference>
<protein>
    <recommendedName>
        <fullName evidence="3">Sulfatase N-terminal domain-containing protein</fullName>
    </recommendedName>
</protein>
<accession>X1PIH5</accession>
<comment type="caution">
    <text evidence="4">The sequence shown here is derived from an EMBL/GenBank/DDBJ whole genome shotgun (WGS) entry which is preliminary data.</text>
</comment>
<dbReference type="EMBL" id="BARV01036656">
    <property type="protein sequence ID" value="GAI56082.1"/>
    <property type="molecule type" value="Genomic_DNA"/>
</dbReference>